<dbReference type="PANTHER" id="PTHR39639:SF1">
    <property type="entry name" value="DUF262 DOMAIN-CONTAINING PROTEIN"/>
    <property type="match status" value="1"/>
</dbReference>
<dbReference type="RefSeq" id="WP_004338034.1">
    <property type="nucleotide sequence ID" value="NZ_JH660660.1"/>
</dbReference>
<dbReference type="InterPro" id="IPR004919">
    <property type="entry name" value="GmrSD_N"/>
</dbReference>
<gene>
    <name evidence="2" type="ORF">PrebiDRAFT_1539</name>
</gene>
<evidence type="ECO:0000259" key="1">
    <source>
        <dbReference type="Pfam" id="PF03235"/>
    </source>
</evidence>
<name>I4ZAJ7_9BACT</name>
<dbReference type="HOGENOM" id="CLU_038557_2_0_10"/>
<evidence type="ECO:0000313" key="2">
    <source>
        <dbReference type="EMBL" id="EIM33239.1"/>
    </source>
</evidence>
<keyword evidence="3" id="KW-1185">Reference proteome</keyword>
<dbReference type="GeneID" id="78531491"/>
<feature type="domain" description="GmrSD restriction endonucleases N-terminal" evidence="1">
    <location>
        <begin position="37"/>
        <end position="177"/>
    </location>
</feature>
<evidence type="ECO:0000313" key="3">
    <source>
        <dbReference type="Proteomes" id="UP000002786"/>
    </source>
</evidence>
<dbReference type="PANTHER" id="PTHR39639">
    <property type="entry name" value="CHROMOSOME 16, WHOLE GENOME SHOTGUN SEQUENCE"/>
    <property type="match status" value="1"/>
</dbReference>
<dbReference type="AlphaFoldDB" id="I4ZAJ7"/>
<dbReference type="Proteomes" id="UP000002786">
    <property type="component" value="Unassembled WGS sequence"/>
</dbReference>
<sequence>MAKREIKHSIEDIDEQINQESIPYDYDTKEYPVEVIIHKFDQGQIFVPTYQRQFVWKLNQRARFIESVFLGVPIMPFLVSVSGKDAELEIIDGSQRIRTLAEYCNGRLKLSGLEKLTFLNGTRFSDLSTARQNKFLLRDFRFHVVTENAKPEIRADIFNRVNTSSNKLTSSETRRGAYQYKFYNFVVECSQNELFHEVCPISKSRSDRGEYEELALRFFAYSESYLSFKHDVSSFLDDYVKAHKSSFDEERMRNAFFTMLNFAKKELAPCYFARSERDKSTPRVRFEALAVGIHFALLEKPNLTVKDRNWLNSIEFKKVTTSDASNNPGRLKERIEFVRDCLLDKIENLTYEEN</sequence>
<dbReference type="Pfam" id="PF03235">
    <property type="entry name" value="GmrSD_N"/>
    <property type="match status" value="1"/>
</dbReference>
<protein>
    <recommendedName>
        <fullName evidence="1">GmrSD restriction endonucleases N-terminal domain-containing protein</fullName>
    </recommendedName>
</protein>
<organism evidence="2 3">
    <name type="scientific">Prevotella bivia DSM 20514</name>
    <dbReference type="NCBI Taxonomy" id="868129"/>
    <lineage>
        <taxon>Bacteria</taxon>
        <taxon>Pseudomonadati</taxon>
        <taxon>Bacteroidota</taxon>
        <taxon>Bacteroidia</taxon>
        <taxon>Bacteroidales</taxon>
        <taxon>Prevotellaceae</taxon>
        <taxon>Prevotella</taxon>
    </lineage>
</organism>
<dbReference type="EMBL" id="JH660660">
    <property type="protein sequence ID" value="EIM33239.1"/>
    <property type="molecule type" value="Genomic_DNA"/>
</dbReference>
<accession>I4ZAJ7</accession>
<proteinExistence type="predicted"/>
<reference evidence="2 3" key="1">
    <citation type="submission" date="2012-02" db="EMBL/GenBank/DDBJ databases">
        <title>Improved High-Quality Draft genome of Prevotella bivia DSM 20514.</title>
        <authorList>
            <consortium name="US DOE Joint Genome Institute (JGI-PGF)"/>
            <person name="Lucas S."/>
            <person name="Copeland A."/>
            <person name="Lapidus A."/>
            <person name="Bruce D."/>
            <person name="Goodwin L."/>
            <person name="Pitluck S."/>
            <person name="Peters L."/>
            <person name="Mikhailova N."/>
            <person name="Munk A.C.C."/>
            <person name="Kyrpides N."/>
            <person name="Mavromatis K."/>
            <person name="Detter J.C."/>
            <person name="Han C."/>
            <person name="Land M."/>
            <person name="Hauser L."/>
            <person name="Markowitz V."/>
            <person name="Cheng J.-F."/>
            <person name="Hugenholtz P."/>
            <person name="Woyke T."/>
            <person name="Wu D."/>
            <person name="Gronow S."/>
            <person name="Wellnitz S."/>
            <person name="Brambilla E."/>
            <person name="Klenk H.-P."/>
            <person name="Eisen J.A."/>
        </authorList>
    </citation>
    <scope>NUCLEOTIDE SEQUENCE [LARGE SCALE GENOMIC DNA]</scope>
    <source>
        <strain evidence="2 3">DSM 20514</strain>
    </source>
</reference>